<dbReference type="RefSeq" id="WP_221764775.1">
    <property type="nucleotide sequence ID" value="NZ_AP024110.1"/>
</dbReference>
<protein>
    <submittedName>
        <fullName evidence="2">Uncharacterized protein</fullName>
    </submittedName>
</protein>
<dbReference type="AlphaFoldDB" id="A0A8D5G9Q6"/>
<sequence length="175" mass="20440">MKRSDYASLSKYPEKLQVLFLQYWKLILPVLLIIIGLLVTFTEAGHWLISKGDYSNALFTLLVIDSVILVGVLAKLLLNYLGDDTPKWMSYLTDEFHGARWTWKYQEAFDQITDLQPHCVNCKHDLKVVDGEYPEKMVTCPSCKSMVSRFFGSYENYLQTIRDLIKQKIRKNYLE</sequence>
<reference evidence="2" key="1">
    <citation type="journal article" date="2021" name="Arch. Microbiol.">
        <title>Methyloradius palustris gen. nov., sp. nov., a methanol-oxidizing bacterium isolated from snow.</title>
        <authorList>
            <person name="Miyadera T."/>
            <person name="Kojima H."/>
            <person name="Fukui M."/>
        </authorList>
    </citation>
    <scope>NUCLEOTIDE SEQUENCE</scope>
    <source>
        <strain evidence="2">Zm11</strain>
    </source>
</reference>
<accession>A0A8D5G9Q6</accession>
<evidence type="ECO:0000313" key="3">
    <source>
        <dbReference type="Proteomes" id="UP000826722"/>
    </source>
</evidence>
<proteinExistence type="predicted"/>
<name>A0A8D5G9Q6_9PROT</name>
<organism evidence="2 3">
    <name type="scientific">Methyloradius palustris</name>
    <dbReference type="NCBI Taxonomy" id="2778876"/>
    <lineage>
        <taxon>Bacteria</taxon>
        <taxon>Pseudomonadati</taxon>
        <taxon>Pseudomonadota</taxon>
        <taxon>Betaproteobacteria</taxon>
        <taxon>Nitrosomonadales</taxon>
        <taxon>Methylophilaceae</taxon>
        <taxon>Methyloradius</taxon>
    </lineage>
</organism>
<keyword evidence="3" id="KW-1185">Reference proteome</keyword>
<keyword evidence="1" id="KW-1133">Transmembrane helix</keyword>
<feature type="transmembrane region" description="Helical" evidence="1">
    <location>
        <begin position="54"/>
        <end position="78"/>
    </location>
</feature>
<feature type="transmembrane region" description="Helical" evidence="1">
    <location>
        <begin position="21"/>
        <end position="42"/>
    </location>
</feature>
<evidence type="ECO:0000256" key="1">
    <source>
        <dbReference type="SAM" id="Phobius"/>
    </source>
</evidence>
<gene>
    <name evidence="2" type="ORF">ZMTM_04850</name>
</gene>
<dbReference type="EMBL" id="AP024110">
    <property type="protein sequence ID" value="BCM24226.1"/>
    <property type="molecule type" value="Genomic_DNA"/>
</dbReference>
<dbReference type="KEGG" id="mpau:ZMTM_04850"/>
<evidence type="ECO:0000313" key="2">
    <source>
        <dbReference type="EMBL" id="BCM24226.1"/>
    </source>
</evidence>
<dbReference type="Proteomes" id="UP000826722">
    <property type="component" value="Chromosome"/>
</dbReference>
<keyword evidence="1" id="KW-0472">Membrane</keyword>
<keyword evidence="1" id="KW-0812">Transmembrane</keyword>